<name>A0A9Q8LEJ8_PASFU</name>
<dbReference type="KEGG" id="ffu:CLAFUR5_05316"/>
<dbReference type="RefSeq" id="XP_047760308.1">
    <property type="nucleotide sequence ID" value="XM_047904464.1"/>
</dbReference>
<accession>A0A9Q8LEJ8</accession>
<sequence>MSIPTWGDRLLDTHAEAGFPVCPQRRQPPDDVYIRLPSPEAEPQQVFDFKLKTTVTTDHPAGVFFWLQQASNDSKLDHSGTQIFLRIAPPQ</sequence>
<dbReference type="AlphaFoldDB" id="A0A9Q8LEJ8"/>
<protein>
    <submittedName>
        <fullName evidence="1">Uncharacterized protein</fullName>
    </submittedName>
</protein>
<evidence type="ECO:0000313" key="1">
    <source>
        <dbReference type="EMBL" id="UJO15942.1"/>
    </source>
</evidence>
<organism evidence="1 2">
    <name type="scientific">Passalora fulva</name>
    <name type="common">Tomato leaf mold</name>
    <name type="synonym">Cladosporium fulvum</name>
    <dbReference type="NCBI Taxonomy" id="5499"/>
    <lineage>
        <taxon>Eukaryota</taxon>
        <taxon>Fungi</taxon>
        <taxon>Dikarya</taxon>
        <taxon>Ascomycota</taxon>
        <taxon>Pezizomycotina</taxon>
        <taxon>Dothideomycetes</taxon>
        <taxon>Dothideomycetidae</taxon>
        <taxon>Mycosphaerellales</taxon>
        <taxon>Mycosphaerellaceae</taxon>
        <taxon>Fulvia</taxon>
    </lineage>
</organism>
<proteinExistence type="predicted"/>
<reference evidence="1" key="2">
    <citation type="journal article" date="2022" name="Microb. Genom.">
        <title>A chromosome-scale genome assembly of the tomato pathogen Cladosporium fulvum reveals a compartmentalized genome architecture and the presence of a dispensable chromosome.</title>
        <authorList>
            <person name="Zaccaron A.Z."/>
            <person name="Chen L.H."/>
            <person name="Samaras A."/>
            <person name="Stergiopoulos I."/>
        </authorList>
    </citation>
    <scope>NUCLEOTIDE SEQUENCE</scope>
    <source>
        <strain evidence="1">Race5_Kim</strain>
    </source>
</reference>
<reference evidence="1" key="1">
    <citation type="submission" date="2021-12" db="EMBL/GenBank/DDBJ databases">
        <authorList>
            <person name="Zaccaron A."/>
            <person name="Stergiopoulos I."/>
        </authorList>
    </citation>
    <scope>NUCLEOTIDE SEQUENCE</scope>
    <source>
        <strain evidence="1">Race5_Kim</strain>
    </source>
</reference>
<evidence type="ECO:0000313" key="2">
    <source>
        <dbReference type="Proteomes" id="UP000756132"/>
    </source>
</evidence>
<dbReference type="Proteomes" id="UP000756132">
    <property type="component" value="Chromosome 4"/>
</dbReference>
<gene>
    <name evidence="1" type="ORF">CLAFUR5_05316</name>
</gene>
<dbReference type="GeneID" id="71985194"/>
<dbReference type="EMBL" id="CP090166">
    <property type="protein sequence ID" value="UJO15942.1"/>
    <property type="molecule type" value="Genomic_DNA"/>
</dbReference>
<keyword evidence="2" id="KW-1185">Reference proteome</keyword>